<evidence type="ECO:0000313" key="9">
    <source>
        <dbReference type="EMBL" id="SAK80918.1"/>
    </source>
</evidence>
<protein>
    <submittedName>
        <fullName evidence="9">Surface antigen (D15)</fullName>
    </submittedName>
</protein>
<dbReference type="AlphaFoldDB" id="A0A158CEW9"/>
<keyword evidence="6" id="KW-0998">Cell outer membrane</keyword>
<evidence type="ECO:0000256" key="1">
    <source>
        <dbReference type="ARBA" id="ARBA00004370"/>
    </source>
</evidence>
<evidence type="ECO:0000256" key="4">
    <source>
        <dbReference type="ARBA" id="ARBA00022729"/>
    </source>
</evidence>
<evidence type="ECO:0000259" key="7">
    <source>
        <dbReference type="Pfam" id="PF01103"/>
    </source>
</evidence>
<evidence type="ECO:0000313" key="10">
    <source>
        <dbReference type="Proteomes" id="UP000054596"/>
    </source>
</evidence>
<feature type="domain" description="POTRA" evidence="8">
    <location>
        <begin position="213"/>
        <end position="285"/>
    </location>
</feature>
<dbReference type="Pfam" id="PF07244">
    <property type="entry name" value="POTRA"/>
    <property type="match status" value="1"/>
</dbReference>
<keyword evidence="3" id="KW-0812">Transmembrane</keyword>
<gene>
    <name evidence="9" type="ORF">AWB82_05334</name>
</gene>
<evidence type="ECO:0000259" key="8">
    <source>
        <dbReference type="Pfam" id="PF07244"/>
    </source>
</evidence>
<accession>A0A158CEW9</accession>
<feature type="domain" description="Bacterial surface antigen (D15)" evidence="7">
    <location>
        <begin position="360"/>
        <end position="583"/>
    </location>
</feature>
<dbReference type="Gene3D" id="3.10.20.310">
    <property type="entry name" value="membrane protein fhac"/>
    <property type="match status" value="2"/>
</dbReference>
<dbReference type="GO" id="GO:0019867">
    <property type="term" value="C:outer membrane"/>
    <property type="evidence" value="ECO:0007669"/>
    <property type="project" value="InterPro"/>
</dbReference>
<evidence type="ECO:0000256" key="5">
    <source>
        <dbReference type="ARBA" id="ARBA00023136"/>
    </source>
</evidence>
<evidence type="ECO:0000256" key="3">
    <source>
        <dbReference type="ARBA" id="ARBA00022692"/>
    </source>
</evidence>
<dbReference type="InterPro" id="IPR000184">
    <property type="entry name" value="Bac_surfAg_D15"/>
</dbReference>
<evidence type="ECO:0000256" key="2">
    <source>
        <dbReference type="ARBA" id="ARBA00022452"/>
    </source>
</evidence>
<dbReference type="Gene3D" id="2.40.160.50">
    <property type="entry name" value="membrane protein fhac: a member of the omp85/tpsb transporter family"/>
    <property type="match status" value="1"/>
</dbReference>
<dbReference type="PANTHER" id="PTHR12815">
    <property type="entry name" value="SORTING AND ASSEMBLY MACHINERY SAMM50 PROTEIN FAMILY MEMBER"/>
    <property type="match status" value="1"/>
</dbReference>
<keyword evidence="10" id="KW-1185">Reference proteome</keyword>
<evidence type="ECO:0000256" key="6">
    <source>
        <dbReference type="ARBA" id="ARBA00023237"/>
    </source>
</evidence>
<name>A0A158CEW9_9BURK</name>
<keyword evidence="5" id="KW-0472">Membrane</keyword>
<dbReference type="InterPro" id="IPR039910">
    <property type="entry name" value="D15-like"/>
</dbReference>
<dbReference type="STRING" id="1777143.AWB82_05334"/>
<dbReference type="InterPro" id="IPR010827">
    <property type="entry name" value="BamA/TamA_POTRA"/>
</dbReference>
<dbReference type="OrthoDB" id="9769707at2"/>
<comment type="caution">
    <text evidence="9">The sequence shown here is derived from an EMBL/GenBank/DDBJ whole genome shotgun (WGS) entry which is preliminary data.</text>
</comment>
<dbReference type="EMBL" id="FCOJ02000048">
    <property type="protein sequence ID" value="SAK80918.1"/>
    <property type="molecule type" value="Genomic_DNA"/>
</dbReference>
<sequence>MAGRSFDPLRAWRVKPRGMSRWPALIFALIALGFAAPACAKYDVDIDAPRSVKKLLKDNLDLSRFARRDDVSDDQFQFLVTATPKDVRDLVATEGYFTPVVRTDVTTVDDKREVKVSVDPGPRTTIASVQLNFTGAVTTEDRVQENAARFAFSVNEGDPFTQSGWDDAKNGALRALQAKRYLGAKIVRSQARINPRAHLADLSVTFDSGPTFTLGKLDVSGPKRYPAWIIDHVNPIREGEIYSVARLNELQRQIQNTPYYASVAIDTDSDVNKPIETPLHVKVSEYPYNSIRYGVGYATDTGFHIQGAYSYLDTFGAAYPFTISGRLDQTQQYGRVQLAMPPDSSGWINVVFGSYTITDVSSTKIYSARVGVQRSRSRQNIDTMYSLTFFDDRLTQNEPNPSTARALVPAWTWVRRDVDDPLFPRRGNIIRAEAGFAVKGVMTDQTFARLYTNAQQYVPLGKNDLLVFRAEFGGVFTSGPSSGVPASLLFRAGGANSVRGYSYLSIGNNVAGSILPTKYMVTGSSEYQHWFTHDWGGAVFFDIGTATDTWAERVFQPGVGIGARWRSPVGPVNVDLAYGLKNKSIKPYLTLGVAF</sequence>
<keyword evidence="2" id="KW-1134">Transmembrane beta strand</keyword>
<organism evidence="9 10">
    <name type="scientific">Caballeronia glebae</name>
    <dbReference type="NCBI Taxonomy" id="1777143"/>
    <lineage>
        <taxon>Bacteria</taxon>
        <taxon>Pseudomonadati</taxon>
        <taxon>Pseudomonadota</taxon>
        <taxon>Betaproteobacteria</taxon>
        <taxon>Burkholderiales</taxon>
        <taxon>Burkholderiaceae</taxon>
        <taxon>Caballeronia</taxon>
    </lineage>
</organism>
<reference evidence="9" key="1">
    <citation type="submission" date="2016-01" db="EMBL/GenBank/DDBJ databases">
        <authorList>
            <person name="Peeters C."/>
        </authorList>
    </citation>
    <scope>NUCLEOTIDE SEQUENCE [LARGE SCALE GENOMIC DNA]</scope>
    <source>
        <strain evidence="9">LMG 29325</strain>
    </source>
</reference>
<dbReference type="PANTHER" id="PTHR12815:SF47">
    <property type="entry name" value="TRANSLOCATION AND ASSEMBLY MODULE SUBUNIT TAMA"/>
    <property type="match status" value="1"/>
</dbReference>
<keyword evidence="4" id="KW-0732">Signal</keyword>
<comment type="subcellular location">
    <subcellularLocation>
        <location evidence="1">Membrane</location>
    </subcellularLocation>
</comment>
<dbReference type="Proteomes" id="UP000054596">
    <property type="component" value="Unassembled WGS sequence"/>
</dbReference>
<dbReference type="Pfam" id="PF01103">
    <property type="entry name" value="Omp85"/>
    <property type="match status" value="1"/>
</dbReference>
<proteinExistence type="predicted"/>